<feature type="binding site" evidence="8">
    <location>
        <position position="205"/>
    </location>
    <ligand>
        <name>Mg(2+)</name>
        <dbReference type="ChEBI" id="CHEBI:18420"/>
    </ligand>
</feature>
<feature type="binding site" evidence="8">
    <location>
        <position position="51"/>
    </location>
    <ligand>
        <name>Mg(2+)</name>
        <dbReference type="ChEBI" id="CHEBI:18420"/>
    </ligand>
</feature>
<feature type="binding site" evidence="8">
    <location>
        <position position="251"/>
    </location>
    <ligand>
        <name>ATP</name>
        <dbReference type="ChEBI" id="CHEBI:30616"/>
    </ligand>
</feature>
<feature type="domain" description="NAD/GMP synthase" evidence="11">
    <location>
        <begin position="36"/>
        <end position="109"/>
    </location>
</feature>
<comment type="similarity">
    <text evidence="1 8 9">Belongs to the NAD synthetase family.</text>
</comment>
<organism evidence="12 13">
    <name type="scientific">Lysobacter hankyongensis</name>
    <dbReference type="NCBI Taxonomy" id="1176535"/>
    <lineage>
        <taxon>Bacteria</taxon>
        <taxon>Pseudomonadati</taxon>
        <taxon>Pseudomonadota</taxon>
        <taxon>Gammaproteobacteria</taxon>
        <taxon>Lysobacterales</taxon>
        <taxon>Lysobacteraceae</taxon>
        <taxon>Lysobacter</taxon>
    </lineage>
</organism>
<dbReference type="Gene3D" id="3.40.50.620">
    <property type="entry name" value="HUPs"/>
    <property type="match status" value="1"/>
</dbReference>
<comment type="function">
    <text evidence="8">Catalyzes the ATP-dependent amidation of deamido-NAD to form NAD. Uses ammonia as a nitrogen source.</text>
</comment>
<evidence type="ECO:0000256" key="1">
    <source>
        <dbReference type="ARBA" id="ARBA00005859"/>
    </source>
</evidence>
<keyword evidence="6 8" id="KW-0460">Magnesium</keyword>
<proteinExistence type="inferred from homology"/>
<accession>A0ABP9C0L4</accession>
<feature type="binding site" description="in other chain" evidence="8">
    <location>
        <position position="213"/>
    </location>
    <ligand>
        <name>deamido-NAD(+)</name>
        <dbReference type="ChEBI" id="CHEBI:58437"/>
        <note>ligand shared between two neighboring subunits</note>
    </ligand>
</feature>
<keyword evidence="4 8" id="KW-0547">Nucleotide-binding</keyword>
<reference evidence="13" key="1">
    <citation type="journal article" date="2019" name="Int. J. Syst. Evol. Microbiol.">
        <title>The Global Catalogue of Microorganisms (GCM) 10K type strain sequencing project: providing services to taxonomists for standard genome sequencing and annotation.</title>
        <authorList>
            <consortium name="The Broad Institute Genomics Platform"/>
            <consortium name="The Broad Institute Genome Sequencing Center for Infectious Disease"/>
            <person name="Wu L."/>
            <person name="Ma J."/>
        </authorList>
    </citation>
    <scope>NUCLEOTIDE SEQUENCE [LARGE SCALE GENOMIC DNA]</scope>
    <source>
        <strain evidence="13">JCM 18204</strain>
    </source>
</reference>
<evidence type="ECO:0000256" key="8">
    <source>
        <dbReference type="HAMAP-Rule" id="MF_00193"/>
    </source>
</evidence>
<dbReference type="HAMAP" id="MF_00193">
    <property type="entry name" value="NadE_ammonia_dep"/>
    <property type="match status" value="1"/>
</dbReference>
<keyword evidence="3 8" id="KW-0479">Metal-binding</keyword>
<keyword evidence="7 8" id="KW-0520">NAD</keyword>
<sequence>MNATAHAPLDWNVLDLDYALEADRIAARLREITARQLHRRGLVVAISGGIDSSASVALAVRALGPERVFGLILPERDSSDDSAARANILAQHLGIRTETVDIAPALDAIGCYRARDAAVRNTLPEYGDGWKFKIVIDGGIQGRFNRFRLIAEAPDGGLHDRDLALRDYLTIVAATNFKQRIRKTLEYFHADRLNYGVVGTPNRLEYDQGFFVKNGDGSADVKPIAHLYKSQVYGMARHLGLPERVCAAVPTTDTYSLSQGQDEFYFALPYRQMDLALFALNHGYPAVELARVLGIDEAQASSIYDDIRNKRRTTQYLHLPPVLVADVPELHEGRLHDGRLHDDAAHRAG</sequence>
<feature type="binding site" evidence="8">
    <location>
        <begin position="45"/>
        <end position="52"/>
    </location>
    <ligand>
        <name>ATP</name>
        <dbReference type="ChEBI" id="CHEBI:30616"/>
    </ligand>
</feature>
<feature type="binding site" evidence="8">
    <location>
        <position position="229"/>
    </location>
    <ligand>
        <name>ATP</name>
        <dbReference type="ChEBI" id="CHEBI:30616"/>
    </ligand>
</feature>
<feature type="binding site" evidence="8">
    <location>
        <position position="220"/>
    </location>
    <ligand>
        <name>deamido-NAD(+)</name>
        <dbReference type="ChEBI" id="CHEBI:58437"/>
        <note>ligand shared between two neighboring subunits</note>
    </ligand>
</feature>
<comment type="pathway">
    <text evidence="8">Cofactor biosynthesis; NAD(+) biosynthesis; NAD(+) from deamido-NAD(+) (ammonia route): step 1/1.</text>
</comment>
<keyword evidence="2 8" id="KW-0436">Ligase</keyword>
<keyword evidence="13" id="KW-1185">Reference proteome</keyword>
<feature type="domain" description="NAD/GMP synthase" evidence="11">
    <location>
        <begin position="171"/>
        <end position="309"/>
    </location>
</feature>
<name>A0ABP9C0L4_9GAMM</name>
<comment type="caution">
    <text evidence="12">The sequence shown here is derived from an EMBL/GenBank/DDBJ whole genome shotgun (WGS) entry which is preliminary data.</text>
</comment>
<protein>
    <recommendedName>
        <fullName evidence="8 10">NH(3)-dependent NAD(+) synthetase</fullName>
        <ecNumber evidence="8 10">6.3.1.5</ecNumber>
    </recommendedName>
</protein>
<gene>
    <name evidence="8 12" type="primary">nadE</name>
    <name evidence="12" type="ORF">GCM10023307_30640</name>
</gene>
<evidence type="ECO:0000313" key="12">
    <source>
        <dbReference type="EMBL" id="GAA4801919.1"/>
    </source>
</evidence>
<dbReference type="EMBL" id="BAABJE010000017">
    <property type="protein sequence ID" value="GAA4801919.1"/>
    <property type="molecule type" value="Genomic_DNA"/>
</dbReference>
<dbReference type="EC" id="6.3.1.5" evidence="8 10"/>
<dbReference type="InterPro" id="IPR022310">
    <property type="entry name" value="NAD/GMP_synthase"/>
</dbReference>
<dbReference type="RefSeq" id="WP_345304224.1">
    <property type="nucleotide sequence ID" value="NZ_BAABJE010000017.1"/>
</dbReference>
<evidence type="ECO:0000256" key="2">
    <source>
        <dbReference type="ARBA" id="ARBA00022598"/>
    </source>
</evidence>
<dbReference type="PANTHER" id="PTHR23090:SF9">
    <property type="entry name" value="GLUTAMINE-DEPENDENT NAD(+) SYNTHETASE"/>
    <property type="match status" value="1"/>
</dbReference>
<dbReference type="Pfam" id="PF02540">
    <property type="entry name" value="NAD_synthase"/>
    <property type="match status" value="2"/>
</dbReference>
<feature type="binding site" description="in other chain" evidence="8">
    <location>
        <position position="180"/>
    </location>
    <ligand>
        <name>deamido-NAD(+)</name>
        <dbReference type="ChEBI" id="CHEBI:58437"/>
        <note>ligand shared between two neighboring subunits</note>
    </ligand>
</feature>
<evidence type="ECO:0000256" key="5">
    <source>
        <dbReference type="ARBA" id="ARBA00022840"/>
    </source>
</evidence>
<dbReference type="InterPro" id="IPR003694">
    <property type="entry name" value="NAD_synthase"/>
</dbReference>
<dbReference type="InterPro" id="IPR014729">
    <property type="entry name" value="Rossmann-like_a/b/a_fold"/>
</dbReference>
<dbReference type="CDD" id="cd00553">
    <property type="entry name" value="NAD_synthase"/>
    <property type="match status" value="1"/>
</dbReference>
<dbReference type="NCBIfam" id="TIGR00552">
    <property type="entry name" value="nadE"/>
    <property type="match status" value="1"/>
</dbReference>
<dbReference type="Proteomes" id="UP001499959">
    <property type="component" value="Unassembled WGS sequence"/>
</dbReference>
<evidence type="ECO:0000256" key="7">
    <source>
        <dbReference type="ARBA" id="ARBA00023027"/>
    </source>
</evidence>
<comment type="subunit">
    <text evidence="8">Homodimer.</text>
</comment>
<dbReference type="InterPro" id="IPR022926">
    <property type="entry name" value="NH(3)-dep_NAD(+)_synth"/>
</dbReference>
<comment type="caution">
    <text evidence="8">Lacks conserved residue(s) required for the propagation of feature annotation.</text>
</comment>
<dbReference type="SUPFAM" id="SSF52402">
    <property type="entry name" value="Adenine nucleotide alpha hydrolases-like"/>
    <property type="match status" value="1"/>
</dbReference>
<dbReference type="PANTHER" id="PTHR23090">
    <property type="entry name" value="NH 3 /GLUTAMINE-DEPENDENT NAD + SYNTHETASE"/>
    <property type="match status" value="1"/>
</dbReference>
<keyword evidence="5 8" id="KW-0067">ATP-binding</keyword>
<evidence type="ECO:0000256" key="3">
    <source>
        <dbReference type="ARBA" id="ARBA00022723"/>
    </source>
</evidence>
<evidence type="ECO:0000256" key="6">
    <source>
        <dbReference type="ARBA" id="ARBA00022842"/>
    </source>
</evidence>
<evidence type="ECO:0000256" key="9">
    <source>
        <dbReference type="RuleBase" id="RU003811"/>
    </source>
</evidence>
<evidence type="ECO:0000313" key="13">
    <source>
        <dbReference type="Proteomes" id="UP001499959"/>
    </source>
</evidence>
<feature type="binding site" evidence="8">
    <location>
        <position position="200"/>
    </location>
    <ligand>
        <name>ATP</name>
        <dbReference type="ChEBI" id="CHEBI:30616"/>
    </ligand>
</feature>
<dbReference type="NCBIfam" id="NF002048">
    <property type="entry name" value="PRK00876.1"/>
    <property type="match status" value="1"/>
</dbReference>
<evidence type="ECO:0000256" key="4">
    <source>
        <dbReference type="ARBA" id="ARBA00022741"/>
    </source>
</evidence>
<evidence type="ECO:0000256" key="10">
    <source>
        <dbReference type="RuleBase" id="RU003812"/>
    </source>
</evidence>
<comment type="catalytic activity">
    <reaction evidence="8 10">
        <text>deamido-NAD(+) + NH4(+) + ATP = AMP + diphosphate + NAD(+) + H(+)</text>
        <dbReference type="Rhea" id="RHEA:21188"/>
        <dbReference type="ChEBI" id="CHEBI:15378"/>
        <dbReference type="ChEBI" id="CHEBI:28938"/>
        <dbReference type="ChEBI" id="CHEBI:30616"/>
        <dbReference type="ChEBI" id="CHEBI:33019"/>
        <dbReference type="ChEBI" id="CHEBI:57540"/>
        <dbReference type="ChEBI" id="CHEBI:58437"/>
        <dbReference type="ChEBI" id="CHEBI:456215"/>
        <dbReference type="EC" id="6.3.1.5"/>
    </reaction>
</comment>
<evidence type="ECO:0000259" key="11">
    <source>
        <dbReference type="Pfam" id="PF02540"/>
    </source>
</evidence>